<evidence type="ECO:0000259" key="1">
    <source>
        <dbReference type="Pfam" id="PF13358"/>
    </source>
</evidence>
<sequence length="96" mass="11379">MDNTRIHHYRGLMEDNELSQYTLKYLSPYSPFLNPIENVFSVCKNYVVHGDALNENKSRLLIVQSFYKITYDHCGSFYQKMLGYLIRSAAREIIYE</sequence>
<name>A0A1X0QH95_9MICR</name>
<gene>
    <name evidence="2" type="ORF">A0H76_1344</name>
</gene>
<organism evidence="2 3">
    <name type="scientific">Hepatospora eriocheir</name>
    <dbReference type="NCBI Taxonomy" id="1081669"/>
    <lineage>
        <taxon>Eukaryota</taxon>
        <taxon>Fungi</taxon>
        <taxon>Fungi incertae sedis</taxon>
        <taxon>Microsporidia</taxon>
        <taxon>Hepatosporidae</taxon>
        <taxon>Hepatospora</taxon>
    </lineage>
</organism>
<dbReference type="InterPro" id="IPR036397">
    <property type="entry name" value="RNaseH_sf"/>
</dbReference>
<dbReference type="Proteomes" id="UP000192501">
    <property type="component" value="Unassembled WGS sequence"/>
</dbReference>
<dbReference type="Pfam" id="PF13358">
    <property type="entry name" value="DDE_3"/>
    <property type="match status" value="1"/>
</dbReference>
<dbReference type="Gene3D" id="3.30.420.10">
    <property type="entry name" value="Ribonuclease H-like superfamily/Ribonuclease H"/>
    <property type="match status" value="1"/>
</dbReference>
<comment type="caution">
    <text evidence="2">The sequence shown here is derived from an EMBL/GenBank/DDBJ whole genome shotgun (WGS) entry which is preliminary data.</text>
</comment>
<evidence type="ECO:0000313" key="3">
    <source>
        <dbReference type="Proteomes" id="UP000192501"/>
    </source>
</evidence>
<accession>A0A1X0QH95</accession>
<dbReference type="AlphaFoldDB" id="A0A1X0QH95"/>
<dbReference type="GO" id="GO:0003676">
    <property type="term" value="F:nucleic acid binding"/>
    <property type="evidence" value="ECO:0007669"/>
    <property type="project" value="InterPro"/>
</dbReference>
<proteinExistence type="predicted"/>
<evidence type="ECO:0000313" key="2">
    <source>
        <dbReference type="EMBL" id="ORD99138.1"/>
    </source>
</evidence>
<dbReference type="EMBL" id="LTAI01000288">
    <property type="protein sequence ID" value="ORD99138.1"/>
    <property type="molecule type" value="Genomic_DNA"/>
</dbReference>
<dbReference type="VEuPathDB" id="MicrosporidiaDB:A0H76_1344"/>
<protein>
    <recommendedName>
        <fullName evidence="1">Tc1-like transposase DDE domain-containing protein</fullName>
    </recommendedName>
</protein>
<feature type="domain" description="Tc1-like transposase DDE" evidence="1">
    <location>
        <begin position="1"/>
        <end position="49"/>
    </location>
</feature>
<dbReference type="VEuPathDB" id="MicrosporidiaDB:HERIO_871"/>
<reference evidence="2 3" key="1">
    <citation type="journal article" date="2017" name="Environ. Microbiol.">
        <title>Decay of the glycolytic pathway and adaptation to intranuclear parasitism within Enterocytozoonidae microsporidia.</title>
        <authorList>
            <person name="Wiredu Boakye D."/>
            <person name="Jaroenlak P."/>
            <person name="Prachumwat A."/>
            <person name="Williams T.A."/>
            <person name="Bateman K.S."/>
            <person name="Itsathitphaisarn O."/>
            <person name="Sritunyalucksana K."/>
            <person name="Paszkiewicz K.H."/>
            <person name="Moore K.A."/>
            <person name="Stentiford G.D."/>
            <person name="Williams B.A."/>
        </authorList>
    </citation>
    <scope>NUCLEOTIDE SEQUENCE [LARGE SCALE GENOMIC DNA]</scope>
    <source>
        <strain evidence="3">canceri</strain>
    </source>
</reference>
<dbReference type="InterPro" id="IPR038717">
    <property type="entry name" value="Tc1-like_DDE_dom"/>
</dbReference>